<evidence type="ECO:0000259" key="2">
    <source>
        <dbReference type="Pfam" id="PF26640"/>
    </source>
</evidence>
<gene>
    <name evidence="3" type="ORF">QBC41DRAFT_365521</name>
</gene>
<comment type="caution">
    <text evidence="3">The sequence shown here is derived from an EMBL/GenBank/DDBJ whole genome shotgun (WGS) entry which is preliminary data.</text>
</comment>
<reference evidence="3" key="1">
    <citation type="submission" date="2023-06" db="EMBL/GenBank/DDBJ databases">
        <title>Genome-scale phylogeny and comparative genomics of the fungal order Sordariales.</title>
        <authorList>
            <consortium name="Lawrence Berkeley National Laboratory"/>
            <person name="Hensen N."/>
            <person name="Bonometti L."/>
            <person name="Westerberg I."/>
            <person name="Brannstrom I.O."/>
            <person name="Guillou S."/>
            <person name="Cros-Aarteil S."/>
            <person name="Calhoun S."/>
            <person name="Haridas S."/>
            <person name="Kuo A."/>
            <person name="Mondo S."/>
            <person name="Pangilinan J."/>
            <person name="Riley R."/>
            <person name="Labutti K."/>
            <person name="Andreopoulos B."/>
            <person name="Lipzen A."/>
            <person name="Chen C."/>
            <person name="Yanf M."/>
            <person name="Daum C."/>
            <person name="Ng V."/>
            <person name="Clum A."/>
            <person name="Steindorff A."/>
            <person name="Ohm R."/>
            <person name="Martin F."/>
            <person name="Silar P."/>
            <person name="Natvig D."/>
            <person name="Lalanne C."/>
            <person name="Gautier V."/>
            <person name="Ament-Velasquez S.L."/>
            <person name="Kruys A."/>
            <person name="Hutchinson M.I."/>
            <person name="Powell A.J."/>
            <person name="Barry K."/>
            <person name="Miller A.N."/>
            <person name="Grigoriev I.V."/>
            <person name="Debuchy R."/>
            <person name="Gladieux P."/>
            <person name="Thoren M.H."/>
            <person name="Johannesson H."/>
        </authorList>
    </citation>
    <scope>NUCLEOTIDE SEQUENCE</scope>
    <source>
        <strain evidence="3">CBS 307.81</strain>
    </source>
</reference>
<dbReference type="PANTHER" id="PTHR10622">
    <property type="entry name" value="HET DOMAIN-CONTAINING PROTEIN"/>
    <property type="match status" value="1"/>
</dbReference>
<evidence type="ECO:0000313" key="4">
    <source>
        <dbReference type="Proteomes" id="UP001174997"/>
    </source>
</evidence>
<keyword evidence="4" id="KW-1185">Reference proteome</keyword>
<feature type="domain" description="Heterokaryon incompatibility" evidence="1">
    <location>
        <begin position="24"/>
        <end position="122"/>
    </location>
</feature>
<protein>
    <submittedName>
        <fullName evidence="3">Vegetative incompatibility HET containing-domain protein</fullName>
    </submittedName>
</protein>
<sequence>MWLIDCNTYQLRQHDINGPSPTPYLILSHTWRDDEVTHAEMKNSLDVAKQKKGFAKIKGISDVAVKQGYTHVWVDTCCIDKTSSAELTESINSMFHWYSNADKCIVYLDDLTLTTGLPSEDQLRPCRWFTRSWTLQELVAPEKVDFYDSLWQFSGTKDQLRDKLHKITRVDLDVLGNPEKLTEIPVGKRMSWAANRKSTRIEDRAYSLLGIFQIHMPLIYGEGHQAFHRLQECIAQKTNDMSLFAWKKPLADASQTQYSGLFAKHPLWFNEAASITNIIDPVIPSPSWIITNTGLEMYTSLEWSQQKTGYRLHLHCTYQHLIADDSLNEGTGDPSVLTIWLRKTRSGFIRYRPFELPLTRQSTMTFGNPAVIRISYSISTADLTETTSFYHPQAHLLTSSINFKWDNVRAPQLGFKFTTKYYPEHLWDSQRLCFLTSKRYGFIGLVEITISAPTGVSAWEGTCFVLCGLMLVDGSPHSWILPLVQNDDGSIDGLGYKRCDLINPYMLSTIGVQLRTKFRNEEVLPPSSGEIILRYGKDGFLQLSASVLSRHDQLEMGSTNIITIHHVWTPQPSG</sequence>
<organism evidence="3 4">
    <name type="scientific">Cercophora samala</name>
    <dbReference type="NCBI Taxonomy" id="330535"/>
    <lineage>
        <taxon>Eukaryota</taxon>
        <taxon>Fungi</taxon>
        <taxon>Dikarya</taxon>
        <taxon>Ascomycota</taxon>
        <taxon>Pezizomycotina</taxon>
        <taxon>Sordariomycetes</taxon>
        <taxon>Sordariomycetidae</taxon>
        <taxon>Sordariales</taxon>
        <taxon>Lasiosphaeriaceae</taxon>
        <taxon>Cercophora</taxon>
    </lineage>
</organism>
<accession>A0AA39ZCM8</accession>
<feature type="domain" description="DUF8212" evidence="2">
    <location>
        <begin position="225"/>
        <end position="256"/>
    </location>
</feature>
<dbReference type="Proteomes" id="UP001174997">
    <property type="component" value="Unassembled WGS sequence"/>
</dbReference>
<dbReference type="AlphaFoldDB" id="A0AA39ZCM8"/>
<dbReference type="PANTHER" id="PTHR10622:SF12">
    <property type="entry name" value="HET DOMAIN-CONTAINING PROTEIN"/>
    <property type="match status" value="1"/>
</dbReference>
<dbReference type="InterPro" id="IPR010730">
    <property type="entry name" value="HET"/>
</dbReference>
<evidence type="ECO:0000313" key="3">
    <source>
        <dbReference type="EMBL" id="KAK0668412.1"/>
    </source>
</evidence>
<dbReference type="EMBL" id="JAULSY010000057">
    <property type="protein sequence ID" value="KAK0668412.1"/>
    <property type="molecule type" value="Genomic_DNA"/>
</dbReference>
<proteinExistence type="predicted"/>
<dbReference type="Pfam" id="PF26640">
    <property type="entry name" value="DUF8212"/>
    <property type="match status" value="1"/>
</dbReference>
<dbReference type="Pfam" id="PF06985">
    <property type="entry name" value="HET"/>
    <property type="match status" value="1"/>
</dbReference>
<dbReference type="InterPro" id="IPR058525">
    <property type="entry name" value="DUF8212"/>
</dbReference>
<name>A0AA39ZCM8_9PEZI</name>
<evidence type="ECO:0000259" key="1">
    <source>
        <dbReference type="Pfam" id="PF06985"/>
    </source>
</evidence>